<sequence length="208" mass="23865">MRDVYMATKKDSRRQNFSFSRFGGIADEIRFEESLKRLRFKYRTLMVNKAKFDRKETKSTVLQQKVCHTIPPHKPSGHHGGFRDKKTFVDVTARNVVSKCLVHQISLNTEIRMKQWKNSELSLIGKAHSAKHLNVIPSTVDLGNDDSGKVGERMVKGGIIEMDETWSPFKKQASKDNWLDDLPESEEEDHLGVSETDNKSEDEDLEEG</sequence>
<proteinExistence type="predicted"/>
<dbReference type="EMBL" id="OX465080">
    <property type="protein sequence ID" value="CAI9283067.1"/>
    <property type="molecule type" value="Genomic_DNA"/>
</dbReference>
<name>A0AA35Z037_LACSI</name>
<keyword evidence="3" id="KW-1185">Reference proteome</keyword>
<protein>
    <submittedName>
        <fullName evidence="2">Uncharacterized protein</fullName>
    </submittedName>
</protein>
<evidence type="ECO:0000313" key="3">
    <source>
        <dbReference type="Proteomes" id="UP001177003"/>
    </source>
</evidence>
<evidence type="ECO:0000256" key="1">
    <source>
        <dbReference type="SAM" id="MobiDB-lite"/>
    </source>
</evidence>
<gene>
    <name evidence="2" type="ORF">LSALG_LOCUS22679</name>
</gene>
<feature type="region of interest" description="Disordered" evidence="1">
    <location>
        <begin position="171"/>
        <end position="208"/>
    </location>
</feature>
<accession>A0AA35Z037</accession>
<dbReference type="Proteomes" id="UP001177003">
    <property type="component" value="Chromosome 4"/>
</dbReference>
<evidence type="ECO:0000313" key="2">
    <source>
        <dbReference type="EMBL" id="CAI9283067.1"/>
    </source>
</evidence>
<feature type="compositionally biased region" description="Acidic residues" evidence="1">
    <location>
        <begin position="179"/>
        <end position="189"/>
    </location>
</feature>
<reference evidence="2" key="1">
    <citation type="submission" date="2023-04" db="EMBL/GenBank/DDBJ databases">
        <authorList>
            <person name="Vijverberg K."/>
            <person name="Xiong W."/>
            <person name="Schranz E."/>
        </authorList>
    </citation>
    <scope>NUCLEOTIDE SEQUENCE</scope>
</reference>
<feature type="compositionally biased region" description="Basic and acidic residues" evidence="1">
    <location>
        <begin position="190"/>
        <end position="199"/>
    </location>
</feature>
<dbReference type="AlphaFoldDB" id="A0AA35Z037"/>
<organism evidence="2 3">
    <name type="scientific">Lactuca saligna</name>
    <name type="common">Willowleaf lettuce</name>
    <dbReference type="NCBI Taxonomy" id="75948"/>
    <lineage>
        <taxon>Eukaryota</taxon>
        <taxon>Viridiplantae</taxon>
        <taxon>Streptophyta</taxon>
        <taxon>Embryophyta</taxon>
        <taxon>Tracheophyta</taxon>
        <taxon>Spermatophyta</taxon>
        <taxon>Magnoliopsida</taxon>
        <taxon>eudicotyledons</taxon>
        <taxon>Gunneridae</taxon>
        <taxon>Pentapetalae</taxon>
        <taxon>asterids</taxon>
        <taxon>campanulids</taxon>
        <taxon>Asterales</taxon>
        <taxon>Asteraceae</taxon>
        <taxon>Cichorioideae</taxon>
        <taxon>Cichorieae</taxon>
        <taxon>Lactucinae</taxon>
        <taxon>Lactuca</taxon>
    </lineage>
</organism>